<gene>
    <name evidence="17" type="ORF">AFUS01_LOCUS25974</name>
</gene>
<evidence type="ECO:0000256" key="4">
    <source>
        <dbReference type="ARBA" id="ARBA00022491"/>
    </source>
</evidence>
<evidence type="ECO:0000256" key="13">
    <source>
        <dbReference type="ARBA" id="ARBA00023163"/>
    </source>
</evidence>
<evidence type="ECO:0000313" key="17">
    <source>
        <dbReference type="EMBL" id="CAG7815281.1"/>
    </source>
</evidence>
<evidence type="ECO:0000313" key="18">
    <source>
        <dbReference type="Proteomes" id="UP000708208"/>
    </source>
</evidence>
<dbReference type="InterPro" id="IPR013087">
    <property type="entry name" value="Znf_C2H2_type"/>
</dbReference>
<reference evidence="17" key="1">
    <citation type="submission" date="2021-06" db="EMBL/GenBank/DDBJ databases">
        <authorList>
            <person name="Hodson N. C."/>
            <person name="Mongue J. A."/>
            <person name="Jaron S. K."/>
        </authorList>
    </citation>
    <scope>NUCLEOTIDE SEQUENCE</scope>
</reference>
<keyword evidence="5" id="KW-0479">Metal-binding</keyword>
<accession>A0A8J2KCN5</accession>
<dbReference type="OrthoDB" id="3437960at2759"/>
<evidence type="ECO:0000256" key="15">
    <source>
        <dbReference type="PROSITE-ProRule" id="PRU00042"/>
    </source>
</evidence>
<dbReference type="SMART" id="SM00355">
    <property type="entry name" value="ZnF_C2H2"/>
    <property type="match status" value="5"/>
</dbReference>
<comment type="subcellular location">
    <subcellularLocation>
        <location evidence="1">Nucleus</location>
    </subcellularLocation>
</comment>
<keyword evidence="12" id="KW-0010">Activator</keyword>
<keyword evidence="9" id="KW-0862">Zinc</keyword>
<evidence type="ECO:0000256" key="1">
    <source>
        <dbReference type="ARBA" id="ARBA00004123"/>
    </source>
</evidence>
<comment type="similarity">
    <text evidence="2">Belongs to the krueppel C2H2-type zinc-finger protein family.</text>
</comment>
<name>A0A8J2KCN5_9HEXA</name>
<feature type="domain" description="C2H2-type" evidence="16">
    <location>
        <begin position="180"/>
        <end position="207"/>
    </location>
</feature>
<organism evidence="17 18">
    <name type="scientific">Allacma fusca</name>
    <dbReference type="NCBI Taxonomy" id="39272"/>
    <lineage>
        <taxon>Eukaryota</taxon>
        <taxon>Metazoa</taxon>
        <taxon>Ecdysozoa</taxon>
        <taxon>Arthropoda</taxon>
        <taxon>Hexapoda</taxon>
        <taxon>Collembola</taxon>
        <taxon>Symphypleona</taxon>
        <taxon>Sminthuridae</taxon>
        <taxon>Allacma</taxon>
    </lineage>
</organism>
<keyword evidence="10" id="KW-0805">Transcription regulation</keyword>
<keyword evidence="4" id="KW-0678">Repressor</keyword>
<evidence type="ECO:0000256" key="3">
    <source>
        <dbReference type="ARBA" id="ARBA00022473"/>
    </source>
</evidence>
<evidence type="ECO:0000256" key="12">
    <source>
        <dbReference type="ARBA" id="ARBA00023159"/>
    </source>
</evidence>
<dbReference type="PANTHER" id="PTHR24379">
    <property type="entry name" value="KRAB AND ZINC FINGER DOMAIN-CONTAINING"/>
    <property type="match status" value="1"/>
</dbReference>
<keyword evidence="7 15" id="KW-0863">Zinc-finger</keyword>
<evidence type="ECO:0000256" key="14">
    <source>
        <dbReference type="ARBA" id="ARBA00023242"/>
    </source>
</evidence>
<proteinExistence type="inferred from homology"/>
<dbReference type="Pfam" id="PF00096">
    <property type="entry name" value="zf-C2H2"/>
    <property type="match status" value="2"/>
</dbReference>
<dbReference type="EMBL" id="CAJVCH010341031">
    <property type="protein sequence ID" value="CAG7815281.1"/>
    <property type="molecule type" value="Genomic_DNA"/>
</dbReference>
<dbReference type="AlphaFoldDB" id="A0A8J2KCN5"/>
<keyword evidence="18" id="KW-1185">Reference proteome</keyword>
<keyword evidence="14" id="KW-0539">Nucleus</keyword>
<dbReference type="PROSITE" id="PS00028">
    <property type="entry name" value="ZINC_FINGER_C2H2_1"/>
    <property type="match status" value="4"/>
</dbReference>
<feature type="domain" description="C2H2-type" evidence="16">
    <location>
        <begin position="151"/>
        <end position="179"/>
    </location>
</feature>
<comment type="caution">
    <text evidence="17">The sequence shown here is derived from an EMBL/GenBank/DDBJ whole genome shotgun (WGS) entry which is preliminary data.</text>
</comment>
<evidence type="ECO:0000259" key="16">
    <source>
        <dbReference type="PROSITE" id="PS50157"/>
    </source>
</evidence>
<dbReference type="GO" id="GO:0008270">
    <property type="term" value="F:zinc ion binding"/>
    <property type="evidence" value="ECO:0007669"/>
    <property type="project" value="UniProtKB-KW"/>
</dbReference>
<evidence type="ECO:0000256" key="8">
    <source>
        <dbReference type="ARBA" id="ARBA00022782"/>
    </source>
</evidence>
<dbReference type="Proteomes" id="UP000708208">
    <property type="component" value="Unassembled WGS sequence"/>
</dbReference>
<dbReference type="PROSITE" id="PS50157">
    <property type="entry name" value="ZINC_FINGER_C2H2_2"/>
    <property type="match status" value="4"/>
</dbReference>
<evidence type="ECO:0000256" key="6">
    <source>
        <dbReference type="ARBA" id="ARBA00022737"/>
    </source>
</evidence>
<evidence type="ECO:0000256" key="9">
    <source>
        <dbReference type="ARBA" id="ARBA00022833"/>
    </source>
</evidence>
<evidence type="ECO:0000256" key="11">
    <source>
        <dbReference type="ARBA" id="ARBA00023125"/>
    </source>
</evidence>
<dbReference type="PANTHER" id="PTHR24379:SF128">
    <property type="entry name" value="C2H2-TYPE DOMAIN-CONTAINING PROTEIN"/>
    <property type="match status" value="1"/>
</dbReference>
<evidence type="ECO:0000256" key="2">
    <source>
        <dbReference type="ARBA" id="ARBA00006991"/>
    </source>
</evidence>
<keyword evidence="8" id="KW-0221">Differentiation</keyword>
<keyword evidence="11" id="KW-0238">DNA-binding</keyword>
<keyword evidence="6" id="KW-0677">Repeat</keyword>
<keyword evidence="13" id="KW-0804">Transcription</keyword>
<evidence type="ECO:0000256" key="7">
    <source>
        <dbReference type="ARBA" id="ARBA00022771"/>
    </source>
</evidence>
<protein>
    <recommendedName>
        <fullName evidence="16">C2H2-type domain-containing protein</fullName>
    </recommendedName>
</protein>
<feature type="domain" description="C2H2-type" evidence="16">
    <location>
        <begin position="49"/>
        <end position="77"/>
    </location>
</feature>
<sequence length="307" mass="34853">MCNNFVELHEHRLNSHPVDEPFQCHICRLVLTSAGTYHSHMQLHEIQAVDCEFCSEKFPNNSELERHIIACHRFKRVRIEKAHLQGSNLQPTVSLQPVLNFQSAHKLQEKANIQSNTLKAKIKSLKRIAPKEVATRNSRYSFSVAKQRILFKCVSCSEVFHTAAALGEHRLTLHPHEDTYKCHICGKIVSRANSLNDHVRRHTGLRPYRCKICSNSFKTAGDARQHHFAVHGNNGDKQQANKIMAASNVLGSTLVQDLDDRELEADDNEEDEDETNFVNFPSASLIEVSLSDTGSDSFNMEEVELFD</sequence>
<keyword evidence="3" id="KW-0217">Developmental protein</keyword>
<feature type="domain" description="C2H2-type" evidence="16">
    <location>
        <begin position="208"/>
        <end position="236"/>
    </location>
</feature>
<evidence type="ECO:0000256" key="5">
    <source>
        <dbReference type="ARBA" id="ARBA00022723"/>
    </source>
</evidence>
<evidence type="ECO:0000256" key="10">
    <source>
        <dbReference type="ARBA" id="ARBA00023015"/>
    </source>
</evidence>